<dbReference type="RefSeq" id="WP_045046699.1">
    <property type="nucleotide sequence ID" value="NZ_CP114058.1"/>
</dbReference>
<keyword evidence="1" id="KW-0732">Signal</keyword>
<evidence type="ECO:0000313" key="3">
    <source>
        <dbReference type="Proteomes" id="UP001164712"/>
    </source>
</evidence>
<feature type="chain" id="PRO_5045386880" description="Lipoprotein" evidence="1">
    <location>
        <begin position="23"/>
        <end position="167"/>
    </location>
</feature>
<feature type="signal peptide" evidence="1">
    <location>
        <begin position="1"/>
        <end position="22"/>
    </location>
</feature>
<gene>
    <name evidence="2" type="ORF">O1V66_09155</name>
</gene>
<keyword evidence="3" id="KW-1185">Reference proteome</keyword>
<dbReference type="Proteomes" id="UP001164712">
    <property type="component" value="Chromosome"/>
</dbReference>
<accession>A0ABY7HU42</accession>
<proteinExistence type="predicted"/>
<dbReference type="EMBL" id="CP114058">
    <property type="protein sequence ID" value="WAT02680.1"/>
    <property type="molecule type" value="Genomic_DNA"/>
</dbReference>
<evidence type="ECO:0008006" key="4">
    <source>
        <dbReference type="Google" id="ProtNLM"/>
    </source>
</evidence>
<evidence type="ECO:0000256" key="1">
    <source>
        <dbReference type="SAM" id="SignalP"/>
    </source>
</evidence>
<dbReference type="PROSITE" id="PS51257">
    <property type="entry name" value="PROKAR_LIPOPROTEIN"/>
    <property type="match status" value="1"/>
</dbReference>
<name>A0ABY7HU42_9GAMM</name>
<sequence>MVKAGINISRLWLPMMSSITLALGGCASLISPPVTPNNSMVFCRNVMSENPALVYQQMIDCIHTGEAQRATFLYAQAGTLTWYQSLVDKKESSRIRHKTLAGEALSTLSDSDRRKFSAQVEATFDDEKTTRLMCSKLVRPTGSSAADSSNGYEDKWLLAKRGYLHCS</sequence>
<protein>
    <recommendedName>
        <fullName evidence="4">Lipoprotein</fullName>
    </recommendedName>
</protein>
<reference evidence="2" key="1">
    <citation type="submission" date="2022-12" db="EMBL/GenBank/DDBJ databases">
        <title>Complete genome sequence of an Australian strain of Rouxiella badensis DAR84756 and resolution of the R. badensis DSM100043 and R. chamberiensis DSM28324 genomes.</title>
        <authorList>
            <person name="Paul S."/>
            <person name="Anderson P.J."/>
            <person name="Maynard G."/>
            <person name="Dyall-Smith M."/>
            <person name="Kudinha T."/>
        </authorList>
    </citation>
    <scope>NUCLEOTIDE SEQUENCE</scope>
    <source>
        <strain evidence="2">DSM 28324</strain>
    </source>
</reference>
<organism evidence="2 3">
    <name type="scientific">Rouxiella chamberiensis</name>
    <dbReference type="NCBI Taxonomy" id="1513468"/>
    <lineage>
        <taxon>Bacteria</taxon>
        <taxon>Pseudomonadati</taxon>
        <taxon>Pseudomonadota</taxon>
        <taxon>Gammaproteobacteria</taxon>
        <taxon>Enterobacterales</taxon>
        <taxon>Yersiniaceae</taxon>
        <taxon>Rouxiella</taxon>
    </lineage>
</organism>
<evidence type="ECO:0000313" key="2">
    <source>
        <dbReference type="EMBL" id="WAT02680.1"/>
    </source>
</evidence>